<evidence type="ECO:0000256" key="2">
    <source>
        <dbReference type="ARBA" id="ARBA00012737"/>
    </source>
</evidence>
<evidence type="ECO:0000259" key="14">
    <source>
        <dbReference type="PROSITE" id="PS51278"/>
    </source>
</evidence>
<dbReference type="GO" id="GO:0005524">
    <property type="term" value="F:ATP binding"/>
    <property type="evidence" value="ECO:0007669"/>
    <property type="project" value="UniProtKB-KW"/>
</dbReference>
<name>A0A4U6QKW7_9ACTN</name>
<feature type="active site" description="For GATase activity" evidence="11">
    <location>
        <position position="2"/>
    </location>
</feature>
<dbReference type="PANTHER" id="PTHR11772">
    <property type="entry name" value="ASPARAGINE SYNTHETASE"/>
    <property type="match status" value="1"/>
</dbReference>
<dbReference type="InterPro" id="IPR017932">
    <property type="entry name" value="GATase_2_dom"/>
</dbReference>
<keyword evidence="3" id="KW-0436">Ligase</keyword>
<keyword evidence="6 12" id="KW-0067">ATP-binding</keyword>
<dbReference type="Pfam" id="PF13537">
    <property type="entry name" value="GATase_7"/>
    <property type="match status" value="1"/>
</dbReference>
<comment type="catalytic activity">
    <reaction evidence="10">
        <text>L-aspartate + L-glutamine + ATP + H2O = L-asparagine + L-glutamate + AMP + diphosphate + H(+)</text>
        <dbReference type="Rhea" id="RHEA:12228"/>
        <dbReference type="ChEBI" id="CHEBI:15377"/>
        <dbReference type="ChEBI" id="CHEBI:15378"/>
        <dbReference type="ChEBI" id="CHEBI:29985"/>
        <dbReference type="ChEBI" id="CHEBI:29991"/>
        <dbReference type="ChEBI" id="CHEBI:30616"/>
        <dbReference type="ChEBI" id="CHEBI:33019"/>
        <dbReference type="ChEBI" id="CHEBI:58048"/>
        <dbReference type="ChEBI" id="CHEBI:58359"/>
        <dbReference type="ChEBI" id="CHEBI:456215"/>
        <dbReference type="EC" id="6.3.5.4"/>
    </reaction>
</comment>
<protein>
    <recommendedName>
        <fullName evidence="2">asparagine synthase (glutamine-hydrolyzing)</fullName>
        <ecNumber evidence="2">6.3.5.4</ecNumber>
    </recommendedName>
</protein>
<evidence type="ECO:0000256" key="1">
    <source>
        <dbReference type="ARBA" id="ARBA00005752"/>
    </source>
</evidence>
<dbReference type="GO" id="GO:0006529">
    <property type="term" value="P:asparagine biosynthetic process"/>
    <property type="evidence" value="ECO:0007669"/>
    <property type="project" value="UniProtKB-KW"/>
</dbReference>
<dbReference type="CDD" id="cd01991">
    <property type="entry name" value="Asn_synthase_B_C"/>
    <property type="match status" value="1"/>
</dbReference>
<dbReference type="PROSITE" id="PS51278">
    <property type="entry name" value="GATASE_TYPE_2"/>
    <property type="match status" value="1"/>
</dbReference>
<evidence type="ECO:0000313" key="15">
    <source>
        <dbReference type="EMBL" id="TKV60929.1"/>
    </source>
</evidence>
<feature type="binding site" evidence="12">
    <location>
        <position position="259"/>
    </location>
    <ligand>
        <name>ATP</name>
        <dbReference type="ChEBI" id="CHEBI:30616"/>
    </ligand>
</feature>
<feature type="domain" description="Glutamine amidotransferase type-2" evidence="14">
    <location>
        <begin position="2"/>
        <end position="181"/>
    </location>
</feature>
<reference evidence="15 16" key="1">
    <citation type="submission" date="2019-05" db="EMBL/GenBank/DDBJ databases">
        <title>Nakamurella sp. N5BH11, whole genome shotgun sequence.</title>
        <authorList>
            <person name="Tuo L."/>
        </authorList>
    </citation>
    <scope>NUCLEOTIDE SEQUENCE [LARGE SCALE GENOMIC DNA]</scope>
    <source>
        <strain evidence="15 16">N5BH11</strain>
    </source>
</reference>
<keyword evidence="4 11" id="KW-0028">Amino-acid biosynthesis</keyword>
<dbReference type="SUPFAM" id="SSF52402">
    <property type="entry name" value="Adenine nucleotide alpha hydrolases-like"/>
    <property type="match status" value="1"/>
</dbReference>
<comment type="caution">
    <text evidence="15">The sequence shown here is derived from an EMBL/GenBank/DDBJ whole genome shotgun (WGS) entry which is preliminary data.</text>
</comment>
<dbReference type="Pfam" id="PF00733">
    <property type="entry name" value="Asn_synthase"/>
    <property type="match status" value="2"/>
</dbReference>
<organism evidence="15 16">
    <name type="scientific">Nakamurella flava</name>
    <dbReference type="NCBI Taxonomy" id="2576308"/>
    <lineage>
        <taxon>Bacteria</taxon>
        <taxon>Bacillati</taxon>
        <taxon>Actinomycetota</taxon>
        <taxon>Actinomycetes</taxon>
        <taxon>Nakamurellales</taxon>
        <taxon>Nakamurellaceae</taxon>
        <taxon>Nakamurella</taxon>
    </lineage>
</organism>
<dbReference type="GO" id="GO:0005829">
    <property type="term" value="C:cytosol"/>
    <property type="evidence" value="ECO:0007669"/>
    <property type="project" value="TreeGrafter"/>
</dbReference>
<dbReference type="InterPro" id="IPR006426">
    <property type="entry name" value="Asn_synth_AEB"/>
</dbReference>
<dbReference type="SUPFAM" id="SSF56235">
    <property type="entry name" value="N-terminal nucleophile aminohydrolases (Ntn hydrolases)"/>
    <property type="match status" value="1"/>
</dbReference>
<dbReference type="PIRSF" id="PIRSF001589">
    <property type="entry name" value="Asn_synthetase_glu-h"/>
    <property type="match status" value="1"/>
</dbReference>
<dbReference type="InterPro" id="IPR050795">
    <property type="entry name" value="Asn_Synthetase"/>
</dbReference>
<evidence type="ECO:0000256" key="12">
    <source>
        <dbReference type="PIRSR" id="PIRSR001589-2"/>
    </source>
</evidence>
<dbReference type="GO" id="GO:0004066">
    <property type="term" value="F:asparagine synthase (glutamine-hydrolyzing) activity"/>
    <property type="evidence" value="ECO:0007669"/>
    <property type="project" value="UniProtKB-EC"/>
</dbReference>
<dbReference type="Proteomes" id="UP000306985">
    <property type="component" value="Unassembled WGS sequence"/>
</dbReference>
<dbReference type="Gene3D" id="3.40.50.620">
    <property type="entry name" value="HUPs"/>
    <property type="match status" value="1"/>
</dbReference>
<accession>A0A4U6QKW7</accession>
<dbReference type="InterPro" id="IPR029055">
    <property type="entry name" value="Ntn_hydrolases_N"/>
</dbReference>
<dbReference type="Gene3D" id="3.60.20.10">
    <property type="entry name" value="Glutamine Phosphoribosylpyrophosphate, subunit 1, domain 1"/>
    <property type="match status" value="1"/>
</dbReference>
<keyword evidence="5 12" id="KW-0547">Nucleotide-binding</keyword>
<dbReference type="EMBL" id="SZZH01000001">
    <property type="protein sequence ID" value="TKV60929.1"/>
    <property type="molecule type" value="Genomic_DNA"/>
</dbReference>
<evidence type="ECO:0000256" key="5">
    <source>
        <dbReference type="ARBA" id="ARBA00022741"/>
    </source>
</evidence>
<comment type="pathway">
    <text evidence="9">Amino-acid biosynthesis.</text>
</comment>
<evidence type="ECO:0000256" key="13">
    <source>
        <dbReference type="PIRSR" id="PIRSR001589-3"/>
    </source>
</evidence>
<dbReference type="AlphaFoldDB" id="A0A4U6QKW7"/>
<dbReference type="RefSeq" id="WP_137448232.1">
    <property type="nucleotide sequence ID" value="NZ_SZZH01000001.1"/>
</dbReference>
<evidence type="ECO:0000256" key="9">
    <source>
        <dbReference type="ARBA" id="ARBA00029440"/>
    </source>
</evidence>
<evidence type="ECO:0000256" key="8">
    <source>
        <dbReference type="ARBA" id="ARBA00022962"/>
    </source>
</evidence>
<evidence type="ECO:0000256" key="7">
    <source>
        <dbReference type="ARBA" id="ARBA00022888"/>
    </source>
</evidence>
<evidence type="ECO:0000256" key="4">
    <source>
        <dbReference type="ARBA" id="ARBA00022605"/>
    </source>
</evidence>
<dbReference type="InterPro" id="IPR001962">
    <property type="entry name" value="Asn_synthase"/>
</dbReference>
<dbReference type="EC" id="6.3.5.4" evidence="2"/>
<evidence type="ECO:0000256" key="11">
    <source>
        <dbReference type="PIRSR" id="PIRSR001589-1"/>
    </source>
</evidence>
<keyword evidence="8 11" id="KW-0315">Glutamine amidotransferase</keyword>
<evidence type="ECO:0000313" key="16">
    <source>
        <dbReference type="Proteomes" id="UP000306985"/>
    </source>
</evidence>
<dbReference type="InterPro" id="IPR014729">
    <property type="entry name" value="Rossmann-like_a/b/a_fold"/>
</dbReference>
<evidence type="ECO:0000256" key="6">
    <source>
        <dbReference type="ARBA" id="ARBA00022840"/>
    </source>
</evidence>
<feature type="site" description="Important for beta-aspartyl-AMP intermediate formation" evidence="13">
    <location>
        <position position="336"/>
    </location>
</feature>
<keyword evidence="16" id="KW-1185">Reference proteome</keyword>
<gene>
    <name evidence="15" type="ORF">FDO65_04530</name>
</gene>
<comment type="similarity">
    <text evidence="1">Belongs to the asparagine synthetase family.</text>
</comment>
<evidence type="ECO:0000256" key="3">
    <source>
        <dbReference type="ARBA" id="ARBA00022598"/>
    </source>
</evidence>
<dbReference type="OrthoDB" id="9763290at2"/>
<dbReference type="PANTHER" id="PTHR11772:SF2">
    <property type="entry name" value="ASPARAGINE SYNTHETASE [GLUTAMINE-HYDROLYZING]"/>
    <property type="match status" value="1"/>
</dbReference>
<proteinExistence type="inferred from homology"/>
<evidence type="ECO:0000256" key="10">
    <source>
        <dbReference type="ARBA" id="ARBA00048741"/>
    </source>
</evidence>
<dbReference type="InterPro" id="IPR033738">
    <property type="entry name" value="AsnB_N"/>
</dbReference>
<keyword evidence="7 11" id="KW-0061">Asparagine biosynthesis</keyword>
<dbReference type="CDD" id="cd00712">
    <property type="entry name" value="AsnB"/>
    <property type="match status" value="1"/>
</dbReference>
<sequence>MCGIALVIGPGGQPSDLDPMMAAIAGRGELDERRHTPTVQAGTQRLRIVDREHAVQPWQSPDGRWLLCYNGEVFNHDELRAELAAAGHTFGTESDTEVVMTAFLEWGEAAVDRLRGEFAFAVVDLHTDDTYLVRDPLGVKPLYFSWRHGRLHVASEIKALVGVGAAITEVPPGHHGWARRGSGPHLLPHYDIRSTVPVEEQVTDPREAVDLVRRTLSESIAIRLRTDLTVGVVLSGGLDSSVVLHHVHRMHPDCVAVTIGAPGSKDLEHARRLTAELGVRHEVVDLRPADLGWRQMAQAVRVGELTEYGDIINAAVSIPLFRRFHDLGIKVVLTGDGSDELFGGYRMYHDIDAAQGERLFVHKLANLGRTELHRVDRAAMSQGVEARVPFLDREMVTLARRIPLAMKIGGPQEKWLVREAFADILPDHIRTRPKSGMSYSSGLHDRARLFKPLFPTLHRRNGFDLHAPVRRDFDTVLHHQGDDLDLATVELARRGDNTPLERGKDLLGAVRWNVEPPVRRWLAGRR</sequence>
<feature type="binding site" evidence="12">
    <location>
        <position position="95"/>
    </location>
    <ligand>
        <name>L-glutamine</name>
        <dbReference type="ChEBI" id="CHEBI:58359"/>
    </ligand>
</feature>